<dbReference type="EMBL" id="CP077365">
    <property type="protein sequence ID" value="QXB47212.1"/>
    <property type="molecule type" value="Genomic_DNA"/>
</dbReference>
<dbReference type="RefSeq" id="WP_216985361.1">
    <property type="nucleotide sequence ID" value="NZ_CP077365.1"/>
</dbReference>
<dbReference type="Proteomes" id="UP000683517">
    <property type="component" value="Chromosome"/>
</dbReference>
<keyword evidence="3" id="KW-1185">Reference proteome</keyword>
<keyword evidence="1" id="KW-0472">Membrane</keyword>
<evidence type="ECO:0008006" key="4">
    <source>
        <dbReference type="Google" id="ProtNLM"/>
    </source>
</evidence>
<keyword evidence="1" id="KW-1133">Transmembrane helix</keyword>
<sequence>MLNHRTACIFLAIFAWLMQLSVFITPILVKHPELNFGICEQLASLSVMPSISSHQAHEMHHTQASVKHTVHVQSEEHSKLIKHIKASDTSANDQHANSLSCKFCLLLGHQFNPVLLSCLLILLSILLSEPVRVALTAYFFKLHQKLYFYLFQNRAPPKIQFAI</sequence>
<gene>
    <name evidence="2" type="ORF">I6L30_04170</name>
</gene>
<organism evidence="2 3">
    <name type="scientific">Acinetobacter seifertii</name>
    <dbReference type="NCBI Taxonomy" id="1530123"/>
    <lineage>
        <taxon>Bacteria</taxon>
        <taxon>Pseudomonadati</taxon>
        <taxon>Pseudomonadota</taxon>
        <taxon>Gammaproteobacteria</taxon>
        <taxon>Moraxellales</taxon>
        <taxon>Moraxellaceae</taxon>
        <taxon>Acinetobacter</taxon>
        <taxon>Acinetobacter calcoaceticus/baumannii complex</taxon>
    </lineage>
</organism>
<reference evidence="2 3" key="1">
    <citation type="submission" date="2021-06" db="EMBL/GenBank/DDBJ databases">
        <title>FDA dAtabase for Regulatory Grade micrObial Sequences (FDA-ARGOS): Supporting development and validation of Infectious Disease Dx tests.</title>
        <authorList>
            <person name="Sproer C."/>
            <person name="Gronow S."/>
            <person name="Severitt S."/>
            <person name="Schroder I."/>
            <person name="Tallon L."/>
            <person name="Sadzewicz L."/>
            <person name="Zhao X."/>
            <person name="Boylan J."/>
            <person name="Ott S."/>
            <person name="Bowen H."/>
            <person name="Vavikolanu K."/>
            <person name="Mehta A."/>
            <person name="Aluvathingal J."/>
            <person name="Nadendla S."/>
            <person name="Lowell S."/>
            <person name="Myers T."/>
            <person name="Yan Y."/>
        </authorList>
    </citation>
    <scope>NUCLEOTIDE SEQUENCE [LARGE SCALE GENOMIC DNA]</scope>
    <source>
        <strain evidence="2 3">FDAARGOS 1400</strain>
    </source>
</reference>
<feature type="transmembrane region" description="Helical" evidence="1">
    <location>
        <begin position="7"/>
        <end position="28"/>
    </location>
</feature>
<feature type="transmembrane region" description="Helical" evidence="1">
    <location>
        <begin position="114"/>
        <end position="140"/>
    </location>
</feature>
<evidence type="ECO:0000256" key="1">
    <source>
        <dbReference type="SAM" id="Phobius"/>
    </source>
</evidence>
<keyword evidence="1" id="KW-0812">Transmembrane</keyword>
<name>A0ABX8L8W2_9GAMM</name>
<accession>A0ABX8L8W2</accession>
<proteinExistence type="predicted"/>
<protein>
    <recommendedName>
        <fullName evidence="4">DUF2946 domain-containing protein</fullName>
    </recommendedName>
</protein>
<evidence type="ECO:0000313" key="3">
    <source>
        <dbReference type="Proteomes" id="UP000683517"/>
    </source>
</evidence>
<evidence type="ECO:0000313" key="2">
    <source>
        <dbReference type="EMBL" id="QXB47212.1"/>
    </source>
</evidence>
<dbReference type="InterPro" id="IPR021333">
    <property type="entry name" value="DUF2946"/>
</dbReference>
<dbReference type="Pfam" id="PF11162">
    <property type="entry name" value="DUF2946"/>
    <property type="match status" value="1"/>
</dbReference>